<organism evidence="2 3">
    <name type="scientific">Cotesia glomerata</name>
    <name type="common">Lepidopteran parasitic wasp</name>
    <name type="synonym">Apanteles glomeratus</name>
    <dbReference type="NCBI Taxonomy" id="32391"/>
    <lineage>
        <taxon>Eukaryota</taxon>
        <taxon>Metazoa</taxon>
        <taxon>Ecdysozoa</taxon>
        <taxon>Arthropoda</taxon>
        <taxon>Hexapoda</taxon>
        <taxon>Insecta</taxon>
        <taxon>Pterygota</taxon>
        <taxon>Neoptera</taxon>
        <taxon>Endopterygota</taxon>
        <taxon>Hymenoptera</taxon>
        <taxon>Apocrita</taxon>
        <taxon>Ichneumonoidea</taxon>
        <taxon>Braconidae</taxon>
        <taxon>Microgastrinae</taxon>
        <taxon>Cotesia</taxon>
    </lineage>
</organism>
<evidence type="ECO:0000313" key="2">
    <source>
        <dbReference type="EMBL" id="KAH0566902.1"/>
    </source>
</evidence>
<accession>A0AAV7J584</accession>
<feature type="region of interest" description="Disordered" evidence="1">
    <location>
        <begin position="87"/>
        <end position="106"/>
    </location>
</feature>
<name>A0AAV7J584_COTGL</name>
<gene>
    <name evidence="2" type="ORF">KQX54_005292</name>
</gene>
<evidence type="ECO:0000313" key="3">
    <source>
        <dbReference type="Proteomes" id="UP000826195"/>
    </source>
</evidence>
<evidence type="ECO:0000256" key="1">
    <source>
        <dbReference type="SAM" id="MobiDB-lite"/>
    </source>
</evidence>
<proteinExistence type="predicted"/>
<reference evidence="2 3" key="1">
    <citation type="journal article" date="2021" name="J. Hered.">
        <title>A chromosome-level genome assembly of the parasitoid wasp, Cotesia glomerata (Hymenoptera: Braconidae).</title>
        <authorList>
            <person name="Pinto B.J."/>
            <person name="Weis J.J."/>
            <person name="Gamble T."/>
            <person name="Ode P.J."/>
            <person name="Paul R."/>
            <person name="Zaspel J.M."/>
        </authorList>
    </citation>
    <scope>NUCLEOTIDE SEQUENCE [LARGE SCALE GENOMIC DNA]</scope>
    <source>
        <strain evidence="2">CgM1</strain>
    </source>
</reference>
<sequence>MRSFLCEICYQGIRITLKANASSELRKTKLLSLTRESLTFYTMSRKASAPDGNDSIPSKSARWARIACKNGLCVSWKYEKIDVSGGWWEDQKKSPRKSRASEMTNGELSIRRSTQRLLASSPHHQGSILECWL</sequence>
<protein>
    <submittedName>
        <fullName evidence="2">Uncharacterized protein</fullName>
    </submittedName>
</protein>
<dbReference type="EMBL" id="JAHXZJ010000001">
    <property type="protein sequence ID" value="KAH0566902.1"/>
    <property type="molecule type" value="Genomic_DNA"/>
</dbReference>
<dbReference type="AlphaFoldDB" id="A0AAV7J584"/>
<dbReference type="Proteomes" id="UP000826195">
    <property type="component" value="Unassembled WGS sequence"/>
</dbReference>
<keyword evidence="3" id="KW-1185">Reference proteome</keyword>
<comment type="caution">
    <text evidence="2">The sequence shown here is derived from an EMBL/GenBank/DDBJ whole genome shotgun (WGS) entry which is preliminary data.</text>
</comment>